<keyword evidence="2" id="KW-0732">Signal</keyword>
<reference evidence="3" key="1">
    <citation type="journal article" date="2023" name="Mol. Phylogenet. Evol.">
        <title>Genome-scale phylogeny and comparative genomics of the fungal order Sordariales.</title>
        <authorList>
            <person name="Hensen N."/>
            <person name="Bonometti L."/>
            <person name="Westerberg I."/>
            <person name="Brannstrom I.O."/>
            <person name="Guillou S."/>
            <person name="Cros-Aarteil S."/>
            <person name="Calhoun S."/>
            <person name="Haridas S."/>
            <person name="Kuo A."/>
            <person name="Mondo S."/>
            <person name="Pangilinan J."/>
            <person name="Riley R."/>
            <person name="LaButti K."/>
            <person name="Andreopoulos B."/>
            <person name="Lipzen A."/>
            <person name="Chen C."/>
            <person name="Yan M."/>
            <person name="Daum C."/>
            <person name="Ng V."/>
            <person name="Clum A."/>
            <person name="Steindorff A."/>
            <person name="Ohm R.A."/>
            <person name="Martin F."/>
            <person name="Silar P."/>
            <person name="Natvig D.O."/>
            <person name="Lalanne C."/>
            <person name="Gautier V."/>
            <person name="Ament-Velasquez S.L."/>
            <person name="Kruys A."/>
            <person name="Hutchinson M.I."/>
            <person name="Powell A.J."/>
            <person name="Barry K."/>
            <person name="Miller A.N."/>
            <person name="Grigoriev I.V."/>
            <person name="Debuchy R."/>
            <person name="Gladieux P."/>
            <person name="Hiltunen Thoren M."/>
            <person name="Johannesson H."/>
        </authorList>
    </citation>
    <scope>NUCLEOTIDE SEQUENCE</scope>
    <source>
        <strain evidence="3">SMH4131-1</strain>
    </source>
</reference>
<dbReference type="Proteomes" id="UP001286456">
    <property type="component" value="Unassembled WGS sequence"/>
</dbReference>
<sequence length="138" mass="14579">MGAQLSIVTFCVVVLHRAWQAQSARAGSGVVGSPTFSKPLAEDRQPERKRTATADWPTLTGAILRLSPPTQVVVGSCASHDIISTQATCWCSPQTQTISFARGRNASSIMCGLPTPRERSSNCQGARLALVDNSAPVA</sequence>
<dbReference type="EMBL" id="JAUEPO010000006">
    <property type="protein sequence ID" value="KAK3320170.1"/>
    <property type="molecule type" value="Genomic_DNA"/>
</dbReference>
<keyword evidence="4" id="KW-1185">Reference proteome</keyword>
<evidence type="ECO:0000256" key="1">
    <source>
        <dbReference type="SAM" id="MobiDB-lite"/>
    </source>
</evidence>
<proteinExistence type="predicted"/>
<feature type="compositionally biased region" description="Basic and acidic residues" evidence="1">
    <location>
        <begin position="40"/>
        <end position="52"/>
    </location>
</feature>
<gene>
    <name evidence="3" type="ORF">B0T19DRAFT_283018</name>
</gene>
<evidence type="ECO:0000256" key="2">
    <source>
        <dbReference type="SAM" id="SignalP"/>
    </source>
</evidence>
<protein>
    <recommendedName>
        <fullName evidence="5">Secreted protein</fullName>
    </recommendedName>
</protein>
<feature type="signal peptide" evidence="2">
    <location>
        <begin position="1"/>
        <end position="23"/>
    </location>
</feature>
<evidence type="ECO:0000313" key="3">
    <source>
        <dbReference type="EMBL" id="KAK3320170.1"/>
    </source>
</evidence>
<comment type="caution">
    <text evidence="3">The sequence shown here is derived from an EMBL/GenBank/DDBJ whole genome shotgun (WGS) entry which is preliminary data.</text>
</comment>
<feature type="region of interest" description="Disordered" evidence="1">
    <location>
        <begin position="28"/>
        <end position="54"/>
    </location>
</feature>
<dbReference type="AlphaFoldDB" id="A0AAE0I7Y7"/>
<evidence type="ECO:0008006" key="5">
    <source>
        <dbReference type="Google" id="ProtNLM"/>
    </source>
</evidence>
<evidence type="ECO:0000313" key="4">
    <source>
        <dbReference type="Proteomes" id="UP001286456"/>
    </source>
</evidence>
<organism evidence="3 4">
    <name type="scientific">Cercophora scortea</name>
    <dbReference type="NCBI Taxonomy" id="314031"/>
    <lineage>
        <taxon>Eukaryota</taxon>
        <taxon>Fungi</taxon>
        <taxon>Dikarya</taxon>
        <taxon>Ascomycota</taxon>
        <taxon>Pezizomycotina</taxon>
        <taxon>Sordariomycetes</taxon>
        <taxon>Sordariomycetidae</taxon>
        <taxon>Sordariales</taxon>
        <taxon>Lasiosphaeriaceae</taxon>
        <taxon>Cercophora</taxon>
    </lineage>
</organism>
<accession>A0AAE0I7Y7</accession>
<name>A0AAE0I7Y7_9PEZI</name>
<feature type="chain" id="PRO_5042242726" description="Secreted protein" evidence="2">
    <location>
        <begin position="24"/>
        <end position="138"/>
    </location>
</feature>
<reference evidence="3" key="2">
    <citation type="submission" date="2023-06" db="EMBL/GenBank/DDBJ databases">
        <authorList>
            <consortium name="Lawrence Berkeley National Laboratory"/>
            <person name="Haridas S."/>
            <person name="Hensen N."/>
            <person name="Bonometti L."/>
            <person name="Westerberg I."/>
            <person name="Brannstrom I.O."/>
            <person name="Guillou S."/>
            <person name="Cros-Aarteil S."/>
            <person name="Calhoun S."/>
            <person name="Kuo A."/>
            <person name="Mondo S."/>
            <person name="Pangilinan J."/>
            <person name="Riley R."/>
            <person name="Labutti K."/>
            <person name="Andreopoulos B."/>
            <person name="Lipzen A."/>
            <person name="Chen C."/>
            <person name="Yanf M."/>
            <person name="Daum C."/>
            <person name="Ng V."/>
            <person name="Clum A."/>
            <person name="Steindorff A."/>
            <person name="Ohm R."/>
            <person name="Martin F."/>
            <person name="Silar P."/>
            <person name="Natvig D."/>
            <person name="Lalanne C."/>
            <person name="Gautier V."/>
            <person name="Ament-Velasquez S.L."/>
            <person name="Kruys A."/>
            <person name="Hutchinson M.I."/>
            <person name="Powell A.J."/>
            <person name="Barry K."/>
            <person name="Miller A.N."/>
            <person name="Grigoriev I.V."/>
            <person name="Debuchy R."/>
            <person name="Gladieux P."/>
            <person name="Thoren M.H."/>
            <person name="Johannesson H."/>
        </authorList>
    </citation>
    <scope>NUCLEOTIDE SEQUENCE</scope>
    <source>
        <strain evidence="3">SMH4131-1</strain>
    </source>
</reference>